<keyword evidence="1" id="KW-0472">Membrane</keyword>
<feature type="signal peptide" evidence="2">
    <location>
        <begin position="1"/>
        <end position="19"/>
    </location>
</feature>
<dbReference type="Proteomes" id="UP000526408">
    <property type="component" value="Unassembled WGS sequence"/>
</dbReference>
<dbReference type="EMBL" id="JAAZQQ010000006">
    <property type="protein sequence ID" value="NKX45979.1"/>
    <property type="molecule type" value="Genomic_DNA"/>
</dbReference>
<keyword evidence="1" id="KW-1133">Transmembrane helix</keyword>
<evidence type="ECO:0000313" key="4">
    <source>
        <dbReference type="Proteomes" id="UP000526408"/>
    </source>
</evidence>
<protein>
    <recommendedName>
        <fullName evidence="5">LPXTG cell wall anchor domain-containing protein</fullName>
    </recommendedName>
</protein>
<name>A0A7X6H259_9RHOB</name>
<evidence type="ECO:0000256" key="1">
    <source>
        <dbReference type="SAM" id="Phobius"/>
    </source>
</evidence>
<sequence length="69" mass="7174">MKKPALFAAAFLAARPALAHPGHDEAATAAHWVSDVSHLAVVAALAALSVIVIGAGLARRRARARRRAE</sequence>
<evidence type="ECO:0000313" key="3">
    <source>
        <dbReference type="EMBL" id="NKX45979.1"/>
    </source>
</evidence>
<dbReference type="RefSeq" id="WP_168624373.1">
    <property type="nucleotide sequence ID" value="NZ_JAAZQQ010000006.1"/>
</dbReference>
<keyword evidence="4" id="KW-1185">Reference proteome</keyword>
<feature type="chain" id="PRO_5031348655" description="LPXTG cell wall anchor domain-containing protein" evidence="2">
    <location>
        <begin position="20"/>
        <end position="69"/>
    </location>
</feature>
<proteinExistence type="predicted"/>
<dbReference type="AlphaFoldDB" id="A0A7X6H259"/>
<organism evidence="3 4">
    <name type="scientific">Roseicyclus persicicus</name>
    <dbReference type="NCBI Taxonomy" id="2650661"/>
    <lineage>
        <taxon>Bacteria</taxon>
        <taxon>Pseudomonadati</taxon>
        <taxon>Pseudomonadota</taxon>
        <taxon>Alphaproteobacteria</taxon>
        <taxon>Rhodobacterales</taxon>
        <taxon>Roseobacteraceae</taxon>
        <taxon>Roseicyclus</taxon>
    </lineage>
</organism>
<feature type="transmembrane region" description="Helical" evidence="1">
    <location>
        <begin position="38"/>
        <end position="58"/>
    </location>
</feature>
<evidence type="ECO:0000256" key="2">
    <source>
        <dbReference type="SAM" id="SignalP"/>
    </source>
</evidence>
<reference evidence="3 4" key="1">
    <citation type="submission" date="2020-04" db="EMBL/GenBank/DDBJ databases">
        <authorList>
            <person name="Yoon J."/>
        </authorList>
    </citation>
    <scope>NUCLEOTIDE SEQUENCE [LARGE SCALE GENOMIC DNA]</scope>
    <source>
        <strain evidence="3 4">KMU-115</strain>
    </source>
</reference>
<gene>
    <name evidence="3" type="ORF">HCU73_15395</name>
</gene>
<keyword evidence="1" id="KW-0812">Transmembrane</keyword>
<keyword evidence="2" id="KW-0732">Signal</keyword>
<evidence type="ECO:0008006" key="5">
    <source>
        <dbReference type="Google" id="ProtNLM"/>
    </source>
</evidence>
<accession>A0A7X6H259</accession>
<comment type="caution">
    <text evidence="3">The sequence shown here is derived from an EMBL/GenBank/DDBJ whole genome shotgun (WGS) entry which is preliminary data.</text>
</comment>